<sequence length="47" mass="5668">MNSGKLKMYEKEYEIYFNSLKEGEEVLSLKEYIEAMGWVTEEKEEKN</sequence>
<reference evidence="1" key="1">
    <citation type="journal article" date="2018" name="Genome Biol.">
        <title>SKESA: strategic k-mer extension for scrupulous assemblies.</title>
        <authorList>
            <person name="Souvorov A."/>
            <person name="Agarwala R."/>
            <person name="Lipman D.J."/>
        </authorList>
    </citation>
    <scope>NUCLEOTIDE SEQUENCE</scope>
    <source>
        <strain evidence="1">ID147255</strain>
    </source>
</reference>
<comment type="caution">
    <text evidence="1">The sequence shown here is derived from an EMBL/GenBank/DDBJ whole genome shotgun (WGS) entry which is preliminary data.</text>
</comment>
<dbReference type="EMBL" id="DAASHT010000018">
    <property type="protein sequence ID" value="HAE5578735.1"/>
    <property type="molecule type" value="Genomic_DNA"/>
</dbReference>
<reference evidence="1" key="2">
    <citation type="submission" date="2018-07" db="EMBL/GenBank/DDBJ databases">
        <authorList>
            <consortium name="NCBI Pathogen Detection Project"/>
        </authorList>
    </citation>
    <scope>NUCLEOTIDE SEQUENCE</scope>
    <source>
        <strain evidence="1">ID147255</strain>
    </source>
</reference>
<gene>
    <name evidence="1" type="ORF">G4J74_004654</name>
</gene>
<accession>A0A733GC67</accession>
<evidence type="ECO:0000313" key="1">
    <source>
        <dbReference type="EMBL" id="HAE5578735.1"/>
    </source>
</evidence>
<proteinExistence type="predicted"/>
<name>A0A733GC67_SALET</name>
<organism evidence="1">
    <name type="scientific">Salmonella enterica subsp. enterica serovar Heidelberg</name>
    <dbReference type="NCBI Taxonomy" id="611"/>
    <lineage>
        <taxon>Bacteria</taxon>
        <taxon>Pseudomonadati</taxon>
        <taxon>Pseudomonadota</taxon>
        <taxon>Gammaproteobacteria</taxon>
        <taxon>Enterobacterales</taxon>
        <taxon>Enterobacteriaceae</taxon>
        <taxon>Salmonella</taxon>
    </lineage>
</organism>
<protein>
    <submittedName>
        <fullName evidence="1">Uncharacterized protein</fullName>
    </submittedName>
</protein>
<dbReference type="AlphaFoldDB" id="A0A733GC67"/>